<feature type="domain" description="DUF4116" evidence="1">
    <location>
        <begin position="84"/>
        <end position="132"/>
    </location>
</feature>
<organism evidence="2 3">
    <name type="scientific">Durusdinium trenchii</name>
    <dbReference type="NCBI Taxonomy" id="1381693"/>
    <lineage>
        <taxon>Eukaryota</taxon>
        <taxon>Sar</taxon>
        <taxon>Alveolata</taxon>
        <taxon>Dinophyceae</taxon>
        <taxon>Suessiales</taxon>
        <taxon>Symbiodiniaceae</taxon>
        <taxon>Durusdinium</taxon>
    </lineage>
</organism>
<feature type="domain" description="DUF4116" evidence="1">
    <location>
        <begin position="134"/>
        <end position="185"/>
    </location>
</feature>
<feature type="domain" description="DUF4116" evidence="1">
    <location>
        <begin position="369"/>
        <end position="414"/>
    </location>
</feature>
<evidence type="ECO:0000259" key="1">
    <source>
        <dbReference type="Pfam" id="PF13475"/>
    </source>
</evidence>
<feature type="domain" description="DUF4116" evidence="1">
    <location>
        <begin position="493"/>
        <end position="543"/>
    </location>
</feature>
<dbReference type="Proteomes" id="UP001642484">
    <property type="component" value="Unassembled WGS sequence"/>
</dbReference>
<feature type="domain" description="DUF4116" evidence="1">
    <location>
        <begin position="39"/>
        <end position="82"/>
    </location>
</feature>
<reference evidence="2 3" key="1">
    <citation type="submission" date="2024-02" db="EMBL/GenBank/DDBJ databases">
        <authorList>
            <person name="Chen Y."/>
            <person name="Shah S."/>
            <person name="Dougan E. K."/>
            <person name="Thang M."/>
            <person name="Chan C."/>
        </authorList>
    </citation>
    <scope>NUCLEOTIDE SEQUENCE [LARGE SCALE GENOMIC DNA]</scope>
</reference>
<evidence type="ECO:0000313" key="2">
    <source>
        <dbReference type="EMBL" id="CAK9087967.1"/>
    </source>
</evidence>
<gene>
    <name evidence="2" type="ORF">CCMP2556_LOCUS42465</name>
</gene>
<evidence type="ECO:0000313" key="3">
    <source>
        <dbReference type="Proteomes" id="UP001642484"/>
    </source>
</evidence>
<proteinExistence type="predicted"/>
<protein>
    <recommendedName>
        <fullName evidence="1">DUF4116 domain-containing protein</fullName>
    </recommendedName>
</protein>
<dbReference type="InterPro" id="IPR025197">
    <property type="entry name" value="DUF4116"/>
</dbReference>
<sequence length="799" mass="89605">MGQACAFSQRDDALEVPVLQEKHWACCNDEARAERSSWLKKVQQRGLQLEEASEHLRNNKKIVRAAVEEDGRALQFASKELRSDKQVVQAAVKQNGWALQFASEKLRGDKEVVQIAVDKNGRALQFASKELRSDKQVVQIAVQEDGRALQFASEELGRDKEVVQAAVQAAVEQNVSSLEFAPEELNSDREGAPAKGKQHGLSLRSLQLTSQELWTDEAVVQAAVDLSAAAFLLASDERTSDKEVVQAAVEEDGRALQFVSEKLRSDKEVVQTAVKRNGWALQFASEELRGDKEIVQAAIKSFHQVLDFFPLHLEINKEVVLAMVQQVGWVLEFASEELRSDKEVVRAAVKRNGWAFEFASEKLRSNKAVVQAAVEAFPAALQFASEELRRDKEVVRALVEKDGRALQFAAEELRSNKEVALAAIKSKTAVVAAEQEELHFIAERHPKFTVYPKQVDMMSLLVSESLMRDKSFAKAVVEFRGWHLRAFAPHRSDPEIVLAAVRENGRVMEFASEALKKDRKFVLRAVKATKATWLLNYCSKELQKDDEFKKLVKQTAGTGLVFTYYHSFSCFESMRDRFVATGASIPGGPAYEHVMTKLKETKGGTATVWFDEMPVFSSSANDGQWVHPSEECGRDDVPVPPPENRHEMWESMVESRTERLVPEVGSKHPCWCCHWLRKVKQKHAEGAVICIAASNIYDKDWVDEYGAGSSELSDEAAEKFGLKKEQFRNGRPAGWGTGKIQISNGMTFSRVAPVHPHTGRPLGGSEPVFGRQSNRRWLLIANHAELKMAPRFISDCKWF</sequence>
<feature type="domain" description="DUF4116" evidence="1">
    <location>
        <begin position="316"/>
        <end position="364"/>
    </location>
</feature>
<keyword evidence="3" id="KW-1185">Reference proteome</keyword>
<dbReference type="Pfam" id="PF13475">
    <property type="entry name" value="DUF4116"/>
    <property type="match status" value="7"/>
</dbReference>
<name>A0ABP0QM17_9DINO</name>
<accession>A0ABP0QM17</accession>
<dbReference type="EMBL" id="CAXAMN010024584">
    <property type="protein sequence ID" value="CAK9087967.1"/>
    <property type="molecule type" value="Genomic_DNA"/>
</dbReference>
<feature type="domain" description="DUF4116" evidence="1">
    <location>
        <begin position="241"/>
        <end position="289"/>
    </location>
</feature>
<comment type="caution">
    <text evidence="2">The sequence shown here is derived from an EMBL/GenBank/DDBJ whole genome shotgun (WGS) entry which is preliminary data.</text>
</comment>